<dbReference type="AlphaFoldDB" id="A0A2U1QFR7"/>
<evidence type="ECO:0000313" key="3">
    <source>
        <dbReference type="Proteomes" id="UP000245207"/>
    </source>
</evidence>
<evidence type="ECO:0000259" key="1">
    <source>
        <dbReference type="Pfam" id="PF13966"/>
    </source>
</evidence>
<dbReference type="EMBL" id="PKPP01000156">
    <property type="protein sequence ID" value="PWA96840.1"/>
    <property type="molecule type" value="Genomic_DNA"/>
</dbReference>
<evidence type="ECO:0000313" key="2">
    <source>
        <dbReference type="EMBL" id="PWA96840.1"/>
    </source>
</evidence>
<keyword evidence="2" id="KW-0548">Nucleotidyltransferase</keyword>
<dbReference type="Proteomes" id="UP000245207">
    <property type="component" value="Unassembled WGS sequence"/>
</dbReference>
<proteinExistence type="predicted"/>
<dbReference type="GO" id="GO:0003964">
    <property type="term" value="F:RNA-directed DNA polymerase activity"/>
    <property type="evidence" value="ECO:0007669"/>
    <property type="project" value="UniProtKB-KW"/>
</dbReference>
<comment type="caution">
    <text evidence="2">The sequence shown here is derived from an EMBL/GenBank/DDBJ whole genome shotgun (WGS) entry which is preliminary data.</text>
</comment>
<accession>A0A2U1QFR7</accession>
<feature type="domain" description="Reverse transcriptase zinc-binding" evidence="1">
    <location>
        <begin position="46"/>
        <end position="128"/>
    </location>
</feature>
<dbReference type="Pfam" id="PF13966">
    <property type="entry name" value="zf-RVT"/>
    <property type="match status" value="1"/>
</dbReference>
<gene>
    <name evidence="2" type="ORF">CTI12_AA035890</name>
</gene>
<protein>
    <submittedName>
        <fullName evidence="2">Reverse transcriptase zinc-binding domain-containing protein</fullName>
    </submittedName>
</protein>
<organism evidence="2 3">
    <name type="scientific">Artemisia annua</name>
    <name type="common">Sweet wormwood</name>
    <dbReference type="NCBI Taxonomy" id="35608"/>
    <lineage>
        <taxon>Eukaryota</taxon>
        <taxon>Viridiplantae</taxon>
        <taxon>Streptophyta</taxon>
        <taxon>Embryophyta</taxon>
        <taxon>Tracheophyta</taxon>
        <taxon>Spermatophyta</taxon>
        <taxon>Magnoliopsida</taxon>
        <taxon>eudicotyledons</taxon>
        <taxon>Gunneridae</taxon>
        <taxon>Pentapetalae</taxon>
        <taxon>asterids</taxon>
        <taxon>campanulids</taxon>
        <taxon>Asterales</taxon>
        <taxon>Asteraceae</taxon>
        <taxon>Asteroideae</taxon>
        <taxon>Anthemideae</taxon>
        <taxon>Artemisiinae</taxon>
        <taxon>Artemisia</taxon>
    </lineage>
</organism>
<reference evidence="2 3" key="1">
    <citation type="journal article" date="2018" name="Mol. Plant">
        <title>The genome of Artemisia annua provides insight into the evolution of Asteraceae family and artemisinin biosynthesis.</title>
        <authorList>
            <person name="Shen Q."/>
            <person name="Zhang L."/>
            <person name="Liao Z."/>
            <person name="Wang S."/>
            <person name="Yan T."/>
            <person name="Shi P."/>
            <person name="Liu M."/>
            <person name="Fu X."/>
            <person name="Pan Q."/>
            <person name="Wang Y."/>
            <person name="Lv Z."/>
            <person name="Lu X."/>
            <person name="Zhang F."/>
            <person name="Jiang W."/>
            <person name="Ma Y."/>
            <person name="Chen M."/>
            <person name="Hao X."/>
            <person name="Li L."/>
            <person name="Tang Y."/>
            <person name="Lv G."/>
            <person name="Zhou Y."/>
            <person name="Sun X."/>
            <person name="Brodelius P.E."/>
            <person name="Rose J.K.C."/>
            <person name="Tang K."/>
        </authorList>
    </citation>
    <scope>NUCLEOTIDE SEQUENCE [LARGE SCALE GENOMIC DNA]</scope>
    <source>
        <strain evidence="3">cv. Huhao1</strain>
        <tissue evidence="2">Leaf</tissue>
    </source>
</reference>
<keyword evidence="2" id="KW-0808">Transferase</keyword>
<sequence length="133" mass="15070">MGLILGHGNGEGQLGAVTWAFEHLAPLQPVLFYDCWEYSIDASGIFSVSSLRRYIEGKTLMSVMDPVRWNKSVPLKVNIFSWRLAIDRLPTRCNLDKRGIDLDSTQCPLCDDGLESSRVDCKTAYSVWRWVSK</sequence>
<dbReference type="InterPro" id="IPR026960">
    <property type="entry name" value="RVT-Znf"/>
</dbReference>
<keyword evidence="3" id="KW-1185">Reference proteome</keyword>
<name>A0A2U1QFR7_ARTAN</name>
<keyword evidence="2" id="KW-0695">RNA-directed DNA polymerase</keyword>
<dbReference type="OrthoDB" id="1099454at2759"/>